<dbReference type="Proteomes" id="UP000593568">
    <property type="component" value="Unassembled WGS sequence"/>
</dbReference>
<protein>
    <submittedName>
        <fullName evidence="1">Uncharacterized protein</fullName>
    </submittedName>
</protein>
<accession>A0A7J9EQM8</accession>
<reference evidence="1 2" key="1">
    <citation type="journal article" date="2019" name="Genome Biol. Evol.">
        <title>Insights into the evolution of the New World diploid cottons (Gossypium, subgenus Houzingenia) based on genome sequencing.</title>
        <authorList>
            <person name="Grover C.E."/>
            <person name="Arick M.A. 2nd"/>
            <person name="Thrash A."/>
            <person name="Conover J.L."/>
            <person name="Sanders W.S."/>
            <person name="Peterson D.G."/>
            <person name="Frelichowski J.E."/>
            <person name="Scheffler J.A."/>
            <person name="Scheffler B.E."/>
            <person name="Wendel J.F."/>
        </authorList>
    </citation>
    <scope>NUCLEOTIDE SEQUENCE [LARGE SCALE GENOMIC DNA]</scope>
    <source>
        <strain evidence="1">8</strain>
        <tissue evidence="1">Leaf</tissue>
    </source>
</reference>
<name>A0A7J9EQM8_9ROSI</name>
<evidence type="ECO:0000313" key="1">
    <source>
        <dbReference type="EMBL" id="MBA0775389.1"/>
    </source>
</evidence>
<proteinExistence type="predicted"/>
<organism evidence="1 2">
    <name type="scientific">Gossypium trilobum</name>
    <dbReference type="NCBI Taxonomy" id="34281"/>
    <lineage>
        <taxon>Eukaryota</taxon>
        <taxon>Viridiplantae</taxon>
        <taxon>Streptophyta</taxon>
        <taxon>Embryophyta</taxon>
        <taxon>Tracheophyta</taxon>
        <taxon>Spermatophyta</taxon>
        <taxon>Magnoliopsida</taxon>
        <taxon>eudicotyledons</taxon>
        <taxon>Gunneridae</taxon>
        <taxon>Pentapetalae</taxon>
        <taxon>rosids</taxon>
        <taxon>malvids</taxon>
        <taxon>Malvales</taxon>
        <taxon>Malvaceae</taxon>
        <taxon>Malvoideae</taxon>
        <taxon>Gossypium</taxon>
    </lineage>
</organism>
<evidence type="ECO:0000313" key="2">
    <source>
        <dbReference type="Proteomes" id="UP000593568"/>
    </source>
</evidence>
<keyword evidence="2" id="KW-1185">Reference proteome</keyword>
<gene>
    <name evidence="1" type="ORF">Gotri_010541</name>
</gene>
<dbReference type="EMBL" id="JABEZW010000009">
    <property type="protein sequence ID" value="MBA0775389.1"/>
    <property type="molecule type" value="Genomic_DNA"/>
</dbReference>
<sequence length="55" mass="6221">MLVEQQDEKRRRVLGHLSGDMGWAAIVRNETSGSVRCIATFMKSNFDSFMAEINS</sequence>
<dbReference type="AlphaFoldDB" id="A0A7J9EQM8"/>
<comment type="caution">
    <text evidence="1">The sequence shown here is derived from an EMBL/GenBank/DDBJ whole genome shotgun (WGS) entry which is preliminary data.</text>
</comment>